<feature type="disulfide bond" evidence="4">
    <location>
        <begin position="90"/>
        <end position="99"/>
    </location>
</feature>
<evidence type="ECO:0000256" key="5">
    <source>
        <dbReference type="SAM" id="MobiDB-lite"/>
    </source>
</evidence>
<dbReference type="Gene3D" id="2.20.100.10">
    <property type="entry name" value="Thrombospondin type-1 (TSP1) repeat"/>
    <property type="match status" value="1"/>
</dbReference>
<sequence>MRQPTLAMEPGRRLEKRALANSVDPDETPHDAANPFLPCFMLLCTQVVCGLSDTSAVTRHALATGWVTWSPWDPCPGRCGPAVTSRTRACRSGESDRSCDGNSKEVKLCKQTACAAEEAGPCQELEARVFGGKRYRWLPYSHPRNVCESACRPMGAGFYLGLGTSLPDGSPCQDDSNVCLEGKCQAVGCDDVVGSRAVYDVCGVCAGDNTSCSTAKYEFTDHVKFGYHTFATIPRGSKNIQVKEVTGSSRNYLAIRAADGSLSINTDFRLTRFGSVDGAGTTFLYSRQADPECPDECITATGPTTVDIDLMVLAYSDNTGIRYSYSVPSQGLPAKGENTAPMVFIDGETDGEGRVSPEDEGEQARVLVVSPPQRMADVLNKTDALQSSREDGETDAEAESPVYGGGGDGSTLNAARPADKGNRLPC</sequence>
<comment type="subcellular location">
    <subcellularLocation>
        <location evidence="1">Secreted</location>
    </subcellularLocation>
</comment>
<evidence type="ECO:0000256" key="4">
    <source>
        <dbReference type="PIRSR" id="PIRSR613273-3"/>
    </source>
</evidence>
<dbReference type="InterPro" id="IPR050439">
    <property type="entry name" value="ADAMTS_ADAMTS-like"/>
</dbReference>
<comment type="caution">
    <text evidence="8">The sequence shown here is derived from an EMBL/GenBank/DDBJ whole genome shotgun (WGS) entry which is preliminary data.</text>
</comment>
<dbReference type="Pfam" id="PF00090">
    <property type="entry name" value="TSP_1"/>
    <property type="match status" value="1"/>
</dbReference>
<proteinExistence type="predicted"/>
<gene>
    <name evidence="8" type="ORF">DPMN_109806</name>
</gene>
<evidence type="ECO:0000256" key="2">
    <source>
        <dbReference type="ARBA" id="ARBA00022525"/>
    </source>
</evidence>
<dbReference type="PANTHER" id="PTHR13723:SF316">
    <property type="entry name" value="LONELY HEART, ISOFORM A"/>
    <property type="match status" value="1"/>
</dbReference>
<evidence type="ECO:0000256" key="1">
    <source>
        <dbReference type="ARBA" id="ARBA00004613"/>
    </source>
</evidence>
<keyword evidence="2" id="KW-0964">Secreted</keyword>
<feature type="disulfide bond" evidence="4">
    <location>
        <begin position="79"/>
        <end position="114"/>
    </location>
</feature>
<evidence type="ECO:0000259" key="7">
    <source>
        <dbReference type="Pfam" id="PF19236"/>
    </source>
</evidence>
<keyword evidence="3 4" id="KW-1015">Disulfide bond</keyword>
<dbReference type="InterPro" id="IPR013273">
    <property type="entry name" value="ADAMTS/ADAMTS-like"/>
</dbReference>
<reference evidence="8" key="1">
    <citation type="journal article" date="2019" name="bioRxiv">
        <title>The Genome of the Zebra Mussel, Dreissena polymorpha: A Resource for Invasive Species Research.</title>
        <authorList>
            <person name="McCartney M.A."/>
            <person name="Auch B."/>
            <person name="Kono T."/>
            <person name="Mallez S."/>
            <person name="Zhang Y."/>
            <person name="Obille A."/>
            <person name="Becker A."/>
            <person name="Abrahante J.E."/>
            <person name="Garbe J."/>
            <person name="Badalamenti J.P."/>
            <person name="Herman A."/>
            <person name="Mangelson H."/>
            <person name="Liachko I."/>
            <person name="Sullivan S."/>
            <person name="Sone E.D."/>
            <person name="Koren S."/>
            <person name="Silverstein K.A.T."/>
            <person name="Beckman K.B."/>
            <person name="Gohl D.M."/>
        </authorList>
    </citation>
    <scope>NUCLEOTIDE SEQUENCE</scope>
    <source>
        <strain evidence="8">Duluth1</strain>
        <tissue evidence="8">Whole animal</tissue>
    </source>
</reference>
<reference evidence="8" key="2">
    <citation type="submission" date="2020-11" db="EMBL/GenBank/DDBJ databases">
        <authorList>
            <person name="McCartney M.A."/>
            <person name="Auch B."/>
            <person name="Kono T."/>
            <person name="Mallez S."/>
            <person name="Becker A."/>
            <person name="Gohl D.M."/>
            <person name="Silverstein K.A.T."/>
            <person name="Koren S."/>
            <person name="Bechman K.B."/>
            <person name="Herman A."/>
            <person name="Abrahante J.E."/>
            <person name="Garbe J."/>
        </authorList>
    </citation>
    <scope>NUCLEOTIDE SEQUENCE</scope>
    <source>
        <strain evidence="8">Duluth1</strain>
        <tissue evidence="8">Whole animal</tissue>
    </source>
</reference>
<dbReference type="InterPro" id="IPR000884">
    <property type="entry name" value="TSP1_rpt"/>
</dbReference>
<dbReference type="PANTHER" id="PTHR13723">
    <property type="entry name" value="ADAMTS A DISINTEGRIN AND METALLOPROTEASE WITH THROMBOSPONDIN MOTIFS PROTEASE"/>
    <property type="match status" value="1"/>
</dbReference>
<evidence type="ECO:0000313" key="9">
    <source>
        <dbReference type="Proteomes" id="UP000828390"/>
    </source>
</evidence>
<evidence type="ECO:0000313" key="8">
    <source>
        <dbReference type="EMBL" id="KAH3836436.1"/>
    </source>
</evidence>
<dbReference type="EMBL" id="JAIWYP010000004">
    <property type="protein sequence ID" value="KAH3836436.1"/>
    <property type="molecule type" value="Genomic_DNA"/>
</dbReference>
<dbReference type="Gene3D" id="2.60.120.830">
    <property type="match status" value="1"/>
</dbReference>
<dbReference type="Pfam" id="PF05986">
    <property type="entry name" value="ADAMTS_spacer1"/>
    <property type="match status" value="1"/>
</dbReference>
<feature type="region of interest" description="Disordered" evidence="5">
    <location>
        <begin position="373"/>
        <end position="426"/>
    </location>
</feature>
<keyword evidence="9" id="KW-1185">Reference proteome</keyword>
<evidence type="ECO:0000259" key="6">
    <source>
        <dbReference type="Pfam" id="PF05986"/>
    </source>
</evidence>
<dbReference type="GO" id="GO:0004222">
    <property type="term" value="F:metalloendopeptidase activity"/>
    <property type="evidence" value="ECO:0007669"/>
    <property type="project" value="TreeGrafter"/>
</dbReference>
<organism evidence="8 9">
    <name type="scientific">Dreissena polymorpha</name>
    <name type="common">Zebra mussel</name>
    <name type="synonym">Mytilus polymorpha</name>
    <dbReference type="NCBI Taxonomy" id="45954"/>
    <lineage>
        <taxon>Eukaryota</taxon>
        <taxon>Metazoa</taxon>
        <taxon>Spiralia</taxon>
        <taxon>Lophotrochozoa</taxon>
        <taxon>Mollusca</taxon>
        <taxon>Bivalvia</taxon>
        <taxon>Autobranchia</taxon>
        <taxon>Heteroconchia</taxon>
        <taxon>Euheterodonta</taxon>
        <taxon>Imparidentia</taxon>
        <taxon>Neoheterodontei</taxon>
        <taxon>Myida</taxon>
        <taxon>Dreissenoidea</taxon>
        <taxon>Dreissenidae</taxon>
        <taxon>Dreissena</taxon>
    </lineage>
</organism>
<dbReference type="Proteomes" id="UP000828390">
    <property type="component" value="Unassembled WGS sequence"/>
</dbReference>
<dbReference type="SUPFAM" id="SSF82895">
    <property type="entry name" value="TSP-1 type 1 repeat"/>
    <property type="match status" value="1"/>
</dbReference>
<dbReference type="AlphaFoldDB" id="A0A9D4KB94"/>
<accession>A0A9D4KB94</accession>
<dbReference type="PRINTS" id="PR01857">
    <property type="entry name" value="ADAMTSFAMILY"/>
</dbReference>
<dbReference type="GO" id="GO:0030198">
    <property type="term" value="P:extracellular matrix organization"/>
    <property type="evidence" value="ECO:0007669"/>
    <property type="project" value="InterPro"/>
</dbReference>
<dbReference type="Pfam" id="PF19236">
    <property type="entry name" value="ADAMTS_CR_3"/>
    <property type="match status" value="1"/>
</dbReference>
<feature type="domain" description="ADAMTS/ADAMTS-like Spacer 1" evidence="6">
    <location>
        <begin position="218"/>
        <end position="328"/>
    </location>
</feature>
<dbReference type="GO" id="GO:0006508">
    <property type="term" value="P:proteolysis"/>
    <property type="evidence" value="ECO:0007669"/>
    <property type="project" value="TreeGrafter"/>
</dbReference>
<dbReference type="GO" id="GO:0005576">
    <property type="term" value="C:extracellular region"/>
    <property type="evidence" value="ECO:0007669"/>
    <property type="project" value="UniProtKB-SubCell"/>
</dbReference>
<feature type="domain" description="ADAMTS/ADAMTS-like cysteine-rich" evidence="7">
    <location>
        <begin position="123"/>
        <end position="212"/>
    </location>
</feature>
<evidence type="ECO:0000256" key="3">
    <source>
        <dbReference type="ARBA" id="ARBA00023157"/>
    </source>
</evidence>
<dbReference type="GO" id="GO:0031012">
    <property type="term" value="C:extracellular matrix"/>
    <property type="evidence" value="ECO:0007669"/>
    <property type="project" value="TreeGrafter"/>
</dbReference>
<feature type="disulfide bond" evidence="4">
    <location>
        <begin position="75"/>
        <end position="109"/>
    </location>
</feature>
<protein>
    <submittedName>
        <fullName evidence="8">Uncharacterized protein</fullName>
    </submittedName>
</protein>
<dbReference type="PROSITE" id="PS50092">
    <property type="entry name" value="TSP1"/>
    <property type="match status" value="1"/>
</dbReference>
<feature type="compositionally biased region" description="Basic and acidic residues" evidence="5">
    <location>
        <begin position="417"/>
        <end position="426"/>
    </location>
</feature>
<name>A0A9D4KB94_DREPO</name>
<dbReference type="InterPro" id="IPR036383">
    <property type="entry name" value="TSP1_rpt_sf"/>
</dbReference>
<dbReference type="InterPro" id="IPR045371">
    <property type="entry name" value="ADAMTS_CR_3"/>
</dbReference>
<dbReference type="InterPro" id="IPR010294">
    <property type="entry name" value="ADAMTS_spacer1"/>
</dbReference>